<sequence>MRRIDNKGHSSSTPRVIDGPICYAERAPNPPEGDEEASDEGIDTDGGGYELVATD</sequence>
<accession>A0A9Q4L295</accession>
<dbReference type="AlphaFoldDB" id="A0A9Q4L295"/>
<evidence type="ECO:0000313" key="2">
    <source>
        <dbReference type="EMBL" id="MDF9746304.1"/>
    </source>
</evidence>
<dbReference type="EMBL" id="JAMQOT010000004">
    <property type="protein sequence ID" value="MDF9746304.1"/>
    <property type="molecule type" value="Genomic_DNA"/>
</dbReference>
<proteinExistence type="predicted"/>
<comment type="caution">
    <text evidence="2">The sequence shown here is derived from an EMBL/GenBank/DDBJ whole genome shotgun (WGS) entry which is preliminary data.</text>
</comment>
<evidence type="ECO:0000313" key="3">
    <source>
        <dbReference type="Proteomes" id="UP001154061"/>
    </source>
</evidence>
<gene>
    <name evidence="2" type="ORF">NDI89_12000</name>
</gene>
<protein>
    <submittedName>
        <fullName evidence="2">Uncharacterized protein</fullName>
    </submittedName>
</protein>
<organism evidence="2 3">
    <name type="scientific">Natrinema salsiterrestre</name>
    <dbReference type="NCBI Taxonomy" id="2950540"/>
    <lineage>
        <taxon>Archaea</taxon>
        <taxon>Methanobacteriati</taxon>
        <taxon>Methanobacteriota</taxon>
        <taxon>Stenosarchaea group</taxon>
        <taxon>Halobacteria</taxon>
        <taxon>Halobacteriales</taxon>
        <taxon>Natrialbaceae</taxon>
        <taxon>Natrinema</taxon>
    </lineage>
</organism>
<reference evidence="2" key="1">
    <citation type="submission" date="2022-06" db="EMBL/GenBank/DDBJ databases">
        <title>Natrinema sp. a new haloarchaeum isolate from saline soil.</title>
        <authorList>
            <person name="Strakova D."/>
            <person name="Galisteo C."/>
            <person name="Sanchez-Porro C."/>
            <person name="Ventosa A."/>
        </authorList>
    </citation>
    <scope>NUCLEOTIDE SEQUENCE</scope>
    <source>
        <strain evidence="2">S1CR25-10</strain>
    </source>
</reference>
<keyword evidence="3" id="KW-1185">Reference proteome</keyword>
<dbReference type="Proteomes" id="UP001154061">
    <property type="component" value="Unassembled WGS sequence"/>
</dbReference>
<feature type="compositionally biased region" description="Acidic residues" evidence="1">
    <location>
        <begin position="32"/>
        <end position="43"/>
    </location>
</feature>
<dbReference type="RefSeq" id="WP_277521859.1">
    <property type="nucleotide sequence ID" value="NZ_JAMQOT010000004.1"/>
</dbReference>
<evidence type="ECO:0000256" key="1">
    <source>
        <dbReference type="SAM" id="MobiDB-lite"/>
    </source>
</evidence>
<feature type="region of interest" description="Disordered" evidence="1">
    <location>
        <begin position="1"/>
        <end position="55"/>
    </location>
</feature>
<name>A0A9Q4L295_9EURY</name>